<dbReference type="STRING" id="630515.SAMN04489812_0079"/>
<protein>
    <recommendedName>
        <fullName evidence="2">YdbS-like PH domain-containing protein</fullName>
    </recommendedName>
</protein>
<feature type="transmembrane region" description="Helical" evidence="1">
    <location>
        <begin position="24"/>
        <end position="42"/>
    </location>
</feature>
<evidence type="ECO:0000313" key="3">
    <source>
        <dbReference type="EMBL" id="SDR84192.1"/>
    </source>
</evidence>
<gene>
    <name evidence="3" type="ORF">SAMN04489812_0079</name>
</gene>
<evidence type="ECO:0000259" key="2">
    <source>
        <dbReference type="Pfam" id="PF03703"/>
    </source>
</evidence>
<reference evidence="3 4" key="1">
    <citation type="submission" date="2016-10" db="EMBL/GenBank/DDBJ databases">
        <authorList>
            <person name="de Groot N.N."/>
        </authorList>
    </citation>
    <scope>NUCLEOTIDE SEQUENCE [LARGE SCALE GENOMIC DNA]</scope>
    <source>
        <strain evidence="3 4">DSM 21800</strain>
    </source>
</reference>
<keyword evidence="4" id="KW-1185">Reference proteome</keyword>
<dbReference type="PANTHER" id="PTHR34473">
    <property type="entry name" value="UPF0699 TRANSMEMBRANE PROTEIN YDBS"/>
    <property type="match status" value="1"/>
</dbReference>
<feature type="domain" description="YdbS-like PH" evidence="2">
    <location>
        <begin position="47"/>
        <end position="124"/>
    </location>
</feature>
<dbReference type="EMBL" id="LT629772">
    <property type="protein sequence ID" value="SDR84192.1"/>
    <property type="molecule type" value="Genomic_DNA"/>
</dbReference>
<evidence type="ECO:0000313" key="4">
    <source>
        <dbReference type="Proteomes" id="UP000199103"/>
    </source>
</evidence>
<dbReference type="Proteomes" id="UP000199103">
    <property type="component" value="Chromosome I"/>
</dbReference>
<accession>A0A1H1MC48</accession>
<keyword evidence="1" id="KW-1133">Transmembrane helix</keyword>
<dbReference type="Pfam" id="PF03703">
    <property type="entry name" value="bPH_2"/>
    <property type="match status" value="1"/>
</dbReference>
<name>A0A1H1MC48_9ACTN</name>
<proteinExistence type="predicted"/>
<organism evidence="3 4">
    <name type="scientific">Microlunatus soli</name>
    <dbReference type="NCBI Taxonomy" id="630515"/>
    <lineage>
        <taxon>Bacteria</taxon>
        <taxon>Bacillati</taxon>
        <taxon>Actinomycetota</taxon>
        <taxon>Actinomycetes</taxon>
        <taxon>Propionibacteriales</taxon>
        <taxon>Propionibacteriaceae</taxon>
        <taxon>Microlunatus</taxon>
    </lineage>
</organism>
<dbReference type="AlphaFoldDB" id="A0A1H1MC48"/>
<dbReference type="PANTHER" id="PTHR34473:SF3">
    <property type="entry name" value="TRANSMEMBRANE PROTEIN-RELATED"/>
    <property type="match status" value="1"/>
</dbReference>
<keyword evidence="1" id="KW-0812">Transmembrane</keyword>
<keyword evidence="1" id="KW-0472">Membrane</keyword>
<sequence length="144" mass="15503">MLFGSAVIVLAGLGLLIPPARIWFLVPAAVLLAAGLVLALTAPRVQYQVHRWETTDDAVYVRSGWLWREWRAAPLSRVQTVDLVRGPIQRGFGLATVTVTTASAKGAVKIEALDAAEAEDLVQQLTVRTQGTAEQQGADDRDAT</sequence>
<dbReference type="InterPro" id="IPR005182">
    <property type="entry name" value="YdbS-like_PH"/>
</dbReference>
<evidence type="ECO:0000256" key="1">
    <source>
        <dbReference type="SAM" id="Phobius"/>
    </source>
</evidence>